<comment type="similarity">
    <text evidence="1">Belongs to the GeBP family.</text>
</comment>
<accession>A0A087GTX3</accession>
<keyword evidence="6" id="KW-1185">Reference proteome</keyword>
<feature type="compositionally biased region" description="Polar residues" evidence="3">
    <location>
        <begin position="82"/>
        <end position="98"/>
    </location>
</feature>
<dbReference type="InterPro" id="IPR053932">
    <property type="entry name" value="GeBP-like_DBD"/>
</dbReference>
<evidence type="ECO:0000256" key="3">
    <source>
        <dbReference type="SAM" id="MobiDB-lite"/>
    </source>
</evidence>
<dbReference type="Gramene" id="KFK33325">
    <property type="protein sequence ID" value="KFK33325"/>
    <property type="gene ID" value="AALP_AA6G360700"/>
</dbReference>
<sequence>MAPKQPEEKPHIPSSSEEDESGSSEEQSESTREDSKKDDSSDDENESKPTQTSVVVPVSTKKLEPDSESESESESDSEPIQKMTSGSITTKSTLPESSTSKRKETEDVVDVKKNKKMKTGDREVKKISGDEAKLLFQRLFSESDEIALLQGILDFSAKKGDYQKEMDAFVDYVKKLINFNANRSQLKTKIQRLKKKFANIVKNSLKKGKSEDEIVFSKDLDQKAFELSRQIWGNNGVQVSKSRKKKHEEETPREFKLVPRSSKKCQDTVKADARDTGLELSSFVKTENVSAFSLDESALSAVWGTVKDGSKKREMEERLKKLKAMQGGLCMQRTGLVADSAKLIFKDKASSSSGM</sequence>
<feature type="region of interest" description="Disordered" evidence="3">
    <location>
        <begin position="238"/>
        <end position="259"/>
    </location>
</feature>
<feature type="compositionally biased region" description="Basic and acidic residues" evidence="3">
    <location>
        <begin position="99"/>
        <end position="114"/>
    </location>
</feature>
<dbReference type="OMA" id="WGSINGH"/>
<feature type="compositionally biased region" description="Basic and acidic residues" evidence="3">
    <location>
        <begin position="29"/>
        <end position="39"/>
    </location>
</feature>
<feature type="compositionally biased region" description="Acidic residues" evidence="3">
    <location>
        <begin position="66"/>
        <end position="77"/>
    </location>
</feature>
<feature type="region of interest" description="Disordered" evidence="3">
    <location>
        <begin position="1"/>
        <end position="114"/>
    </location>
</feature>
<dbReference type="GO" id="GO:0005634">
    <property type="term" value="C:nucleus"/>
    <property type="evidence" value="ECO:0007669"/>
    <property type="project" value="TreeGrafter"/>
</dbReference>
<feature type="compositionally biased region" description="Basic and acidic residues" evidence="3">
    <location>
        <begin position="247"/>
        <end position="257"/>
    </location>
</feature>
<dbReference type="InterPro" id="IPR007592">
    <property type="entry name" value="GEBP"/>
</dbReference>
<dbReference type="eggNOG" id="ENOG502RQE9">
    <property type="taxonomic scope" value="Eukaryota"/>
</dbReference>
<keyword evidence="2" id="KW-0175">Coiled coil</keyword>
<dbReference type="AlphaFoldDB" id="A0A087GTX3"/>
<dbReference type="EMBL" id="CM002874">
    <property type="protein sequence ID" value="KFK33325.1"/>
    <property type="molecule type" value="Genomic_DNA"/>
</dbReference>
<gene>
    <name evidence="5" type="ordered locus">AALP_Aa6g360700</name>
</gene>
<feature type="compositionally biased region" description="Low complexity" evidence="3">
    <location>
        <begin position="48"/>
        <end position="60"/>
    </location>
</feature>
<protein>
    <recommendedName>
        <fullName evidence="4">Glabrous enhancer-binding protein-like DBD domain-containing protein</fullName>
    </recommendedName>
</protein>
<evidence type="ECO:0000256" key="1">
    <source>
        <dbReference type="ARBA" id="ARBA00010820"/>
    </source>
</evidence>
<dbReference type="PANTHER" id="PTHR31662">
    <property type="entry name" value="BNAANNG10740D PROTEIN-RELATED"/>
    <property type="match status" value="1"/>
</dbReference>
<organism evidence="5 6">
    <name type="scientific">Arabis alpina</name>
    <name type="common">Alpine rock-cress</name>
    <dbReference type="NCBI Taxonomy" id="50452"/>
    <lineage>
        <taxon>Eukaryota</taxon>
        <taxon>Viridiplantae</taxon>
        <taxon>Streptophyta</taxon>
        <taxon>Embryophyta</taxon>
        <taxon>Tracheophyta</taxon>
        <taxon>Spermatophyta</taxon>
        <taxon>Magnoliopsida</taxon>
        <taxon>eudicotyledons</taxon>
        <taxon>Gunneridae</taxon>
        <taxon>Pentapetalae</taxon>
        <taxon>rosids</taxon>
        <taxon>malvids</taxon>
        <taxon>Brassicales</taxon>
        <taxon>Brassicaceae</taxon>
        <taxon>Arabideae</taxon>
        <taxon>Arabis</taxon>
    </lineage>
</organism>
<dbReference type="PANTHER" id="PTHR31662:SF51">
    <property type="entry name" value="GLABROUS1 ENHANCER-BINDING PROTEIN-LIKE"/>
    <property type="match status" value="1"/>
</dbReference>
<evidence type="ECO:0000313" key="5">
    <source>
        <dbReference type="EMBL" id="KFK33325.1"/>
    </source>
</evidence>
<name>A0A087GTX3_ARAAL</name>
<feature type="compositionally biased region" description="Acidic residues" evidence="3">
    <location>
        <begin position="16"/>
        <end position="28"/>
    </location>
</feature>
<evidence type="ECO:0000256" key="2">
    <source>
        <dbReference type="SAM" id="Coils"/>
    </source>
</evidence>
<feature type="domain" description="Glabrous enhancer-binding protein-like DBD" evidence="4">
    <location>
        <begin position="136"/>
        <end position="233"/>
    </location>
</feature>
<dbReference type="GO" id="GO:0006355">
    <property type="term" value="P:regulation of DNA-templated transcription"/>
    <property type="evidence" value="ECO:0007669"/>
    <property type="project" value="InterPro"/>
</dbReference>
<feature type="coiled-coil region" evidence="2">
    <location>
        <begin position="176"/>
        <end position="203"/>
    </location>
</feature>
<proteinExistence type="inferred from homology"/>
<evidence type="ECO:0000259" key="4">
    <source>
        <dbReference type="Pfam" id="PF04504"/>
    </source>
</evidence>
<dbReference type="Pfam" id="PF04504">
    <property type="entry name" value="GeBP-like_DBD"/>
    <property type="match status" value="1"/>
</dbReference>
<evidence type="ECO:0000313" key="6">
    <source>
        <dbReference type="Proteomes" id="UP000029120"/>
    </source>
</evidence>
<reference evidence="6" key="1">
    <citation type="journal article" date="2015" name="Nat. Plants">
        <title>Genome expansion of Arabis alpina linked with retrotransposition and reduced symmetric DNA methylation.</title>
        <authorList>
            <person name="Willing E.M."/>
            <person name="Rawat V."/>
            <person name="Mandakova T."/>
            <person name="Maumus F."/>
            <person name="James G.V."/>
            <person name="Nordstroem K.J."/>
            <person name="Becker C."/>
            <person name="Warthmann N."/>
            <person name="Chica C."/>
            <person name="Szarzynska B."/>
            <person name="Zytnicki M."/>
            <person name="Albani M.C."/>
            <person name="Kiefer C."/>
            <person name="Bergonzi S."/>
            <person name="Castaings L."/>
            <person name="Mateos J.L."/>
            <person name="Berns M.C."/>
            <person name="Bujdoso N."/>
            <person name="Piofczyk T."/>
            <person name="de Lorenzo L."/>
            <person name="Barrero-Sicilia C."/>
            <person name="Mateos I."/>
            <person name="Piednoel M."/>
            <person name="Hagmann J."/>
            <person name="Chen-Min-Tao R."/>
            <person name="Iglesias-Fernandez R."/>
            <person name="Schuster S.C."/>
            <person name="Alonso-Blanco C."/>
            <person name="Roudier F."/>
            <person name="Carbonero P."/>
            <person name="Paz-Ares J."/>
            <person name="Davis S.J."/>
            <person name="Pecinka A."/>
            <person name="Quesneville H."/>
            <person name="Colot V."/>
            <person name="Lysak M.A."/>
            <person name="Weigel D."/>
            <person name="Coupland G."/>
            <person name="Schneeberger K."/>
        </authorList>
    </citation>
    <scope>NUCLEOTIDE SEQUENCE [LARGE SCALE GENOMIC DNA]</scope>
    <source>
        <strain evidence="6">cv. Pajares</strain>
    </source>
</reference>
<dbReference type="OrthoDB" id="661680at2759"/>
<feature type="compositionally biased region" description="Basic and acidic residues" evidence="3">
    <location>
        <begin position="1"/>
        <end position="11"/>
    </location>
</feature>
<dbReference type="Proteomes" id="UP000029120">
    <property type="component" value="Chromosome 6"/>
</dbReference>